<keyword evidence="2" id="KW-1185">Reference proteome</keyword>
<gene>
    <name evidence="1" type="ORF">M979_4419</name>
</gene>
<name>A0A1B7HG85_9ENTR</name>
<organism evidence="1 2">
    <name type="scientific">Buttiauxella noackiae ATCC 51607</name>
    <dbReference type="NCBI Taxonomy" id="1354255"/>
    <lineage>
        <taxon>Bacteria</taxon>
        <taxon>Pseudomonadati</taxon>
        <taxon>Pseudomonadota</taxon>
        <taxon>Gammaproteobacteria</taxon>
        <taxon>Enterobacterales</taxon>
        <taxon>Enterobacteriaceae</taxon>
        <taxon>Buttiauxella</taxon>
    </lineage>
</organism>
<accession>A0A1B7HG85</accession>
<reference evidence="1 2" key="1">
    <citation type="submission" date="2016-04" db="EMBL/GenBank/DDBJ databases">
        <title>ATOL: Assembling a taxonomically balanced genome-scale reconstruction of the evolutionary history of the Enterobacteriaceae.</title>
        <authorList>
            <person name="Plunkett G.III."/>
            <person name="Neeno-Eckwall E.C."/>
            <person name="Glasner J.D."/>
            <person name="Perna N.T."/>
        </authorList>
    </citation>
    <scope>NUCLEOTIDE SEQUENCE [LARGE SCALE GENOMIC DNA]</scope>
    <source>
        <strain evidence="1 2">ATCC 51607</strain>
    </source>
</reference>
<sequence length="39" mass="4547">MNLSLIMNYMALLKNLTFDRNQDLTTTFQCLLAVFYGKT</sequence>
<protein>
    <submittedName>
        <fullName evidence="1">Uncharacterized protein</fullName>
    </submittedName>
</protein>
<dbReference type="Proteomes" id="UP000078286">
    <property type="component" value="Unassembled WGS sequence"/>
</dbReference>
<dbReference type="AlphaFoldDB" id="A0A1B7HG85"/>
<comment type="caution">
    <text evidence="1">The sequence shown here is derived from an EMBL/GenBank/DDBJ whole genome shotgun (WGS) entry which is preliminary data.</text>
</comment>
<proteinExistence type="predicted"/>
<evidence type="ECO:0000313" key="2">
    <source>
        <dbReference type="Proteomes" id="UP000078286"/>
    </source>
</evidence>
<dbReference type="EMBL" id="LXEO01000073">
    <property type="protein sequence ID" value="OAT14630.1"/>
    <property type="molecule type" value="Genomic_DNA"/>
</dbReference>
<dbReference type="PATRIC" id="fig|1354255.3.peg.4562"/>
<evidence type="ECO:0000313" key="1">
    <source>
        <dbReference type="EMBL" id="OAT14630.1"/>
    </source>
</evidence>